<dbReference type="GO" id="GO:0015012">
    <property type="term" value="P:heparan sulfate proteoglycan biosynthetic process"/>
    <property type="evidence" value="ECO:0000318"/>
    <property type="project" value="GO_Central"/>
</dbReference>
<keyword evidence="8" id="KW-0325">Glycoprotein</keyword>
<dbReference type="KEGG" id="spu:589419"/>
<sequence>MRGRILDVLIGNRDPDVFSVMQPFPTILRKWRYGFVLSLLLTLALIIYNCSTEHKYVHYATGRHSLSITSTQLHQPSEYHHQNFPDDVLDRDLIFHINGNDVIVFLHMQKTGGTTLGKHLTRNLDLSSPCECIKTHKRCSCYRPSSKHQIWLFSRMSTGWLCGLHADWTELQGCVPEAMDKKERIKIRRRYFYITMVRNPVSRYISEWRHTQRGATWKMTRHMCGGHVASEEEIPRCFKSSTWMGVSLQDFMACPSNMANNRQTRMLADLKLVNCYNKTGMSMQERNLIMLSSAKANLESMAFFGLTEFQRESQYLFERTFKINFNTPLYQANLTIANASPIQDSEVEGVRAVNPLDLELYAFARDLFFQRYNFMKLMEKQEREDNIHHVRINS</sequence>
<dbReference type="OrthoDB" id="406981at2759"/>
<evidence type="ECO:0000313" key="10">
    <source>
        <dbReference type="EnsemblMetazoa" id="XP_030838080"/>
    </source>
</evidence>
<comment type="function">
    <text evidence="9">6-O-sulfation enzyme which catalyzes the transfer of sulfate from 3'-phosphoadenosine 5'-phosphosulfate (PAPS) to position 6 of the N-sulfoglucosamine residue (GlcNS) of heparan sulfate.</text>
</comment>
<comment type="catalytic activity">
    <reaction evidence="9">
        <text>alpha-D-glucosaminyl-[heparan sulfate](n) + 3'-phosphoadenylyl sulfate = 6-sulfo-alpha-D-glucosaminyl-[heparan sulfate](n) + adenosine 3',5'-bisphosphate + H(+)</text>
        <dbReference type="Rhea" id="RHEA:56604"/>
        <dbReference type="Rhea" id="RHEA-COMP:9830"/>
        <dbReference type="Rhea" id="RHEA-COMP:14621"/>
        <dbReference type="ChEBI" id="CHEBI:15378"/>
        <dbReference type="ChEBI" id="CHEBI:58339"/>
        <dbReference type="ChEBI" id="CHEBI:58343"/>
        <dbReference type="ChEBI" id="CHEBI:58388"/>
        <dbReference type="ChEBI" id="CHEBI:140604"/>
    </reaction>
</comment>
<dbReference type="AlphaFoldDB" id="A0A7M7NQK7"/>
<evidence type="ECO:0000256" key="9">
    <source>
        <dbReference type="RuleBase" id="RU364122"/>
    </source>
</evidence>
<evidence type="ECO:0000256" key="4">
    <source>
        <dbReference type="ARBA" id="ARBA00022692"/>
    </source>
</evidence>
<dbReference type="EnsemblMetazoa" id="XM_030982220">
    <property type="protein sequence ID" value="XP_030838080"/>
    <property type="gene ID" value="LOC589419"/>
</dbReference>
<dbReference type="OMA" id="CDCMAGQ"/>
<keyword evidence="7 9" id="KW-0472">Membrane</keyword>
<evidence type="ECO:0000256" key="1">
    <source>
        <dbReference type="ARBA" id="ARBA00004606"/>
    </source>
</evidence>
<dbReference type="GeneID" id="589419"/>
<comment type="subcellular location">
    <subcellularLocation>
        <location evidence="1 9">Membrane</location>
        <topology evidence="1 9">Single-pass type II membrane protein</topology>
    </subcellularLocation>
</comment>
<evidence type="ECO:0000313" key="11">
    <source>
        <dbReference type="Proteomes" id="UP000007110"/>
    </source>
</evidence>
<evidence type="ECO:0000256" key="2">
    <source>
        <dbReference type="ARBA" id="ARBA00010109"/>
    </source>
</evidence>
<evidence type="ECO:0000256" key="3">
    <source>
        <dbReference type="ARBA" id="ARBA00022679"/>
    </source>
</evidence>
<evidence type="ECO:0000256" key="7">
    <source>
        <dbReference type="ARBA" id="ARBA00023136"/>
    </source>
</evidence>
<evidence type="ECO:0000256" key="5">
    <source>
        <dbReference type="ARBA" id="ARBA00022968"/>
    </source>
</evidence>
<dbReference type="InterPro" id="IPR027417">
    <property type="entry name" value="P-loop_NTPase"/>
</dbReference>
<reference evidence="10" key="2">
    <citation type="submission" date="2021-01" db="UniProtKB">
        <authorList>
            <consortium name="EnsemblMetazoa"/>
        </authorList>
    </citation>
    <scope>IDENTIFICATION</scope>
</reference>
<evidence type="ECO:0000256" key="6">
    <source>
        <dbReference type="ARBA" id="ARBA00022989"/>
    </source>
</evidence>
<organism evidence="10 11">
    <name type="scientific">Strongylocentrotus purpuratus</name>
    <name type="common">Purple sea urchin</name>
    <dbReference type="NCBI Taxonomy" id="7668"/>
    <lineage>
        <taxon>Eukaryota</taxon>
        <taxon>Metazoa</taxon>
        <taxon>Echinodermata</taxon>
        <taxon>Eleutherozoa</taxon>
        <taxon>Echinozoa</taxon>
        <taxon>Echinoidea</taxon>
        <taxon>Euechinoidea</taxon>
        <taxon>Echinacea</taxon>
        <taxon>Camarodonta</taxon>
        <taxon>Echinidea</taxon>
        <taxon>Strongylocentrotidae</taxon>
        <taxon>Strongylocentrotus</taxon>
    </lineage>
</organism>
<dbReference type="InParanoid" id="A0A7M7NQK7"/>
<dbReference type="Pfam" id="PF03567">
    <property type="entry name" value="Sulfotransfer_2"/>
    <property type="match status" value="1"/>
</dbReference>
<evidence type="ECO:0000256" key="8">
    <source>
        <dbReference type="ARBA" id="ARBA00023180"/>
    </source>
</evidence>
<name>A0A7M7NQK7_STRPU</name>
<dbReference type="InterPro" id="IPR010635">
    <property type="entry name" value="Heparan_SO4-6-sulfoTrfase"/>
</dbReference>
<dbReference type="FunCoup" id="A0A7M7NQK7">
    <property type="interactions" value="1263"/>
</dbReference>
<keyword evidence="4" id="KW-0812">Transmembrane</keyword>
<dbReference type="RefSeq" id="XP_030838080.1">
    <property type="nucleotide sequence ID" value="XM_030982220.1"/>
</dbReference>
<accession>A0A7M7NQK7</accession>
<dbReference type="EC" id="2.8.2.-" evidence="9"/>
<dbReference type="GO" id="GO:0017095">
    <property type="term" value="F:heparan sulfate 6-sulfotransferase activity"/>
    <property type="evidence" value="ECO:0000318"/>
    <property type="project" value="GO_Central"/>
</dbReference>
<reference evidence="11" key="1">
    <citation type="submission" date="2015-02" db="EMBL/GenBank/DDBJ databases">
        <title>Genome sequencing for Strongylocentrotus purpuratus.</title>
        <authorList>
            <person name="Murali S."/>
            <person name="Liu Y."/>
            <person name="Vee V."/>
            <person name="English A."/>
            <person name="Wang M."/>
            <person name="Skinner E."/>
            <person name="Han Y."/>
            <person name="Muzny D.M."/>
            <person name="Worley K.C."/>
            <person name="Gibbs R.A."/>
        </authorList>
    </citation>
    <scope>NUCLEOTIDE SEQUENCE</scope>
</reference>
<keyword evidence="5 9" id="KW-0735">Signal-anchor</keyword>
<keyword evidence="3 9" id="KW-0808">Transferase</keyword>
<dbReference type="PANTHER" id="PTHR12812">
    <property type="entry name" value="HEPARAN SULFATE 6-O-SULFOTRANSFERASE 3"/>
    <property type="match status" value="1"/>
</dbReference>
<dbReference type="Gene3D" id="3.40.50.300">
    <property type="entry name" value="P-loop containing nucleotide triphosphate hydrolases"/>
    <property type="match status" value="1"/>
</dbReference>
<dbReference type="FunFam" id="3.40.50.300:FF:000347">
    <property type="entry name" value="Heparan-sulfate 6-O-sulfotransferase"/>
    <property type="match status" value="1"/>
</dbReference>
<comment type="similarity">
    <text evidence="2 9">Belongs to the sulfotransferase 6 family.</text>
</comment>
<keyword evidence="11" id="KW-1185">Reference proteome</keyword>
<dbReference type="PANTHER" id="PTHR12812:SF0">
    <property type="entry name" value="HEPARAN-SULFATE 6-O-SULFOTRANSFERASE"/>
    <property type="match status" value="1"/>
</dbReference>
<dbReference type="SUPFAM" id="SSF52540">
    <property type="entry name" value="P-loop containing nucleoside triphosphate hydrolases"/>
    <property type="match status" value="1"/>
</dbReference>
<dbReference type="GO" id="GO:0016020">
    <property type="term" value="C:membrane"/>
    <property type="evidence" value="ECO:0007669"/>
    <property type="project" value="UniProtKB-SubCell"/>
</dbReference>
<keyword evidence="6" id="KW-1133">Transmembrane helix</keyword>
<protein>
    <recommendedName>
        <fullName evidence="9">Heparan-sulfate 6-O-sulfotransferase</fullName>
        <ecNumber evidence="9">2.8.2.-</ecNumber>
    </recommendedName>
</protein>
<dbReference type="Proteomes" id="UP000007110">
    <property type="component" value="Unassembled WGS sequence"/>
</dbReference>
<proteinExistence type="inferred from homology"/>
<dbReference type="InterPro" id="IPR005331">
    <property type="entry name" value="Sulfotransferase"/>
</dbReference>